<feature type="transmembrane region" description="Helical" evidence="2">
    <location>
        <begin position="55"/>
        <end position="75"/>
    </location>
</feature>
<feature type="region of interest" description="Disordered" evidence="1">
    <location>
        <begin position="179"/>
        <end position="220"/>
    </location>
</feature>
<sequence>MSDMSFLVRLTFQSTRLSAKLLEAILIICSSIIASLATWNLSLSSRSRISSLDPYLIFLGAAGLILAFTMIFIELAAHSEKIVTNKLWFECCWTGLLSVMELAGAASYSSIAPSQMCSTNDQQTSSCTSTRALMAFTWLCTITLLSYSFMICMSCVIYSIKDPRIWVTTIRDFSLFDSSRLNSQPPSPTPRATQKAPATPSIKAPQPRRPVPTPDFSGHHSGLSAEYEIEHFQPPPQSQYRSEVRSSQGPSSQPNTGYKSLYPQILYPPEMTHSNERATSFQSQKLSLVADSSPVIDWPRPDVLSQPISTMKARIHSQGSSQDPRNSNSLDAAQGQRSRPTGPRPRGGSDPSRRPPALDLSNISSYRERDRDNPH</sequence>
<accession>A0A8H5GIZ0</accession>
<feature type="region of interest" description="Disordered" evidence="1">
    <location>
        <begin position="294"/>
        <end position="375"/>
    </location>
</feature>
<feature type="compositionally biased region" description="Polar residues" evidence="1">
    <location>
        <begin position="317"/>
        <end position="331"/>
    </location>
</feature>
<proteinExistence type="predicted"/>
<dbReference type="AlphaFoldDB" id="A0A8H5GIZ0"/>
<name>A0A8H5GIZ0_9AGAR</name>
<comment type="caution">
    <text evidence="3">The sequence shown here is derived from an EMBL/GenBank/DDBJ whole genome shotgun (WGS) entry which is preliminary data.</text>
</comment>
<keyword evidence="2" id="KW-0812">Transmembrane</keyword>
<feature type="compositionally biased region" description="Low complexity" evidence="1">
    <location>
        <begin position="337"/>
        <end position="350"/>
    </location>
</feature>
<dbReference type="EMBL" id="JAACJM010000026">
    <property type="protein sequence ID" value="KAF5365792.1"/>
    <property type="molecule type" value="Genomic_DNA"/>
</dbReference>
<protein>
    <recommendedName>
        <fullName evidence="5">MARVEL domain-containing protein</fullName>
    </recommendedName>
</protein>
<feature type="transmembrane region" description="Helical" evidence="2">
    <location>
        <begin position="21"/>
        <end position="43"/>
    </location>
</feature>
<evidence type="ECO:0008006" key="5">
    <source>
        <dbReference type="Google" id="ProtNLM"/>
    </source>
</evidence>
<evidence type="ECO:0000313" key="3">
    <source>
        <dbReference type="EMBL" id="KAF5365792.1"/>
    </source>
</evidence>
<feature type="compositionally biased region" description="Polar residues" evidence="1">
    <location>
        <begin position="238"/>
        <end position="258"/>
    </location>
</feature>
<dbReference type="Proteomes" id="UP000559256">
    <property type="component" value="Unassembled WGS sequence"/>
</dbReference>
<keyword evidence="2" id="KW-1133">Transmembrane helix</keyword>
<keyword evidence="4" id="KW-1185">Reference proteome</keyword>
<evidence type="ECO:0000256" key="2">
    <source>
        <dbReference type="SAM" id="Phobius"/>
    </source>
</evidence>
<gene>
    <name evidence="3" type="ORF">D9758_003242</name>
</gene>
<reference evidence="3 4" key="1">
    <citation type="journal article" date="2020" name="ISME J.">
        <title>Uncovering the hidden diversity of litter-decomposition mechanisms in mushroom-forming fungi.</title>
        <authorList>
            <person name="Floudas D."/>
            <person name="Bentzer J."/>
            <person name="Ahren D."/>
            <person name="Johansson T."/>
            <person name="Persson P."/>
            <person name="Tunlid A."/>
        </authorList>
    </citation>
    <scope>NUCLEOTIDE SEQUENCE [LARGE SCALE GENOMIC DNA]</scope>
    <source>
        <strain evidence="3 4">CBS 291.85</strain>
    </source>
</reference>
<feature type="compositionally biased region" description="Basic and acidic residues" evidence="1">
    <location>
        <begin position="366"/>
        <end position="375"/>
    </location>
</feature>
<feature type="transmembrane region" description="Helical" evidence="2">
    <location>
        <begin position="132"/>
        <end position="158"/>
    </location>
</feature>
<dbReference type="OrthoDB" id="3269357at2759"/>
<organism evidence="3 4">
    <name type="scientific">Tetrapyrgos nigripes</name>
    <dbReference type="NCBI Taxonomy" id="182062"/>
    <lineage>
        <taxon>Eukaryota</taxon>
        <taxon>Fungi</taxon>
        <taxon>Dikarya</taxon>
        <taxon>Basidiomycota</taxon>
        <taxon>Agaricomycotina</taxon>
        <taxon>Agaricomycetes</taxon>
        <taxon>Agaricomycetidae</taxon>
        <taxon>Agaricales</taxon>
        <taxon>Marasmiineae</taxon>
        <taxon>Marasmiaceae</taxon>
        <taxon>Tetrapyrgos</taxon>
    </lineage>
</organism>
<evidence type="ECO:0000256" key="1">
    <source>
        <dbReference type="SAM" id="MobiDB-lite"/>
    </source>
</evidence>
<feature type="region of interest" description="Disordered" evidence="1">
    <location>
        <begin position="234"/>
        <end position="261"/>
    </location>
</feature>
<keyword evidence="2" id="KW-0472">Membrane</keyword>
<evidence type="ECO:0000313" key="4">
    <source>
        <dbReference type="Proteomes" id="UP000559256"/>
    </source>
</evidence>